<organism evidence="1">
    <name type="scientific">marine sediment metagenome</name>
    <dbReference type="NCBI Taxonomy" id="412755"/>
    <lineage>
        <taxon>unclassified sequences</taxon>
        <taxon>metagenomes</taxon>
        <taxon>ecological metagenomes</taxon>
    </lineage>
</organism>
<gene>
    <name evidence="1" type="ORF">S03H2_57038</name>
</gene>
<name>X1K864_9ZZZZ</name>
<comment type="caution">
    <text evidence="1">The sequence shown here is derived from an EMBL/GenBank/DDBJ whole genome shotgun (WGS) entry which is preliminary data.</text>
</comment>
<feature type="non-terminal residue" evidence="1">
    <location>
        <position position="112"/>
    </location>
</feature>
<dbReference type="EMBL" id="BARU01036535">
    <property type="protein sequence ID" value="GAH78273.1"/>
    <property type="molecule type" value="Genomic_DNA"/>
</dbReference>
<proteinExistence type="predicted"/>
<sequence length="112" mass="12983">MAYEVQVKIRGICDYLQHKRPFEEEDSRQKSGEVDYSKEAEKALYFDKEIGCYIPSKQLRAGLVKSAVNFKVKGRMGKTYKDMANATIEIEPDKIPLGKKTFDYPHKEFVKI</sequence>
<evidence type="ECO:0000313" key="1">
    <source>
        <dbReference type="EMBL" id="GAH78273.1"/>
    </source>
</evidence>
<dbReference type="AlphaFoldDB" id="X1K864"/>
<reference evidence="1" key="1">
    <citation type="journal article" date="2014" name="Front. Microbiol.">
        <title>High frequency of phylogenetically diverse reductive dehalogenase-homologous genes in deep subseafloor sedimentary metagenomes.</title>
        <authorList>
            <person name="Kawai M."/>
            <person name="Futagami T."/>
            <person name="Toyoda A."/>
            <person name="Takaki Y."/>
            <person name="Nishi S."/>
            <person name="Hori S."/>
            <person name="Arai W."/>
            <person name="Tsubouchi T."/>
            <person name="Morono Y."/>
            <person name="Uchiyama I."/>
            <person name="Ito T."/>
            <person name="Fujiyama A."/>
            <person name="Inagaki F."/>
            <person name="Takami H."/>
        </authorList>
    </citation>
    <scope>NUCLEOTIDE SEQUENCE</scope>
    <source>
        <strain evidence="1">Expedition CK06-06</strain>
    </source>
</reference>
<protein>
    <submittedName>
        <fullName evidence="1">Uncharacterized protein</fullName>
    </submittedName>
</protein>
<accession>X1K864</accession>